<evidence type="ECO:0000313" key="10">
    <source>
        <dbReference type="EMBL" id="MDR7268229.1"/>
    </source>
</evidence>
<dbReference type="Pfam" id="PF01313">
    <property type="entry name" value="Bac_export_3"/>
    <property type="match status" value="1"/>
</dbReference>
<keyword evidence="7 9" id="KW-0472">Membrane</keyword>
<reference evidence="10 11" key="1">
    <citation type="submission" date="2023-07" db="EMBL/GenBank/DDBJ databases">
        <title>Sorghum-associated microbial communities from plants grown in Nebraska, USA.</title>
        <authorList>
            <person name="Schachtman D."/>
        </authorList>
    </citation>
    <scope>NUCLEOTIDE SEQUENCE [LARGE SCALE GENOMIC DNA]</scope>
    <source>
        <strain evidence="10 11">BE314</strain>
    </source>
</reference>
<feature type="transmembrane region" description="Helical" evidence="9">
    <location>
        <begin position="20"/>
        <end position="39"/>
    </location>
</feature>
<keyword evidence="4 9" id="KW-1003">Cell membrane</keyword>
<accession>A0ABU1YH92</accession>
<evidence type="ECO:0000256" key="7">
    <source>
        <dbReference type="ARBA" id="ARBA00023136"/>
    </source>
</evidence>
<dbReference type="PIRSF" id="PIRSF004669">
    <property type="entry name" value="FliQ"/>
    <property type="match status" value="1"/>
</dbReference>
<evidence type="ECO:0000256" key="4">
    <source>
        <dbReference type="ARBA" id="ARBA00022475"/>
    </source>
</evidence>
<gene>
    <name evidence="9" type="primary">fliQ</name>
    <name evidence="10" type="ORF">J2X20_000858</name>
</gene>
<keyword evidence="10" id="KW-0282">Flagellum</keyword>
<evidence type="ECO:0000256" key="3">
    <source>
        <dbReference type="ARBA" id="ARBA00021718"/>
    </source>
</evidence>
<feature type="transmembrane region" description="Helical" evidence="9">
    <location>
        <begin position="51"/>
        <end position="70"/>
    </location>
</feature>
<evidence type="ECO:0000256" key="1">
    <source>
        <dbReference type="ARBA" id="ARBA00004651"/>
    </source>
</evidence>
<proteinExistence type="inferred from homology"/>
<keyword evidence="10" id="KW-0966">Cell projection</keyword>
<keyword evidence="11" id="KW-1185">Reference proteome</keyword>
<dbReference type="NCBIfam" id="TIGR01402">
    <property type="entry name" value="fliQ"/>
    <property type="match status" value="1"/>
</dbReference>
<dbReference type="EMBL" id="JAVDXU010000001">
    <property type="protein sequence ID" value="MDR7268229.1"/>
    <property type="molecule type" value="Genomic_DNA"/>
</dbReference>
<dbReference type="InterPro" id="IPR006305">
    <property type="entry name" value="FliQ"/>
</dbReference>
<evidence type="ECO:0000313" key="11">
    <source>
        <dbReference type="Proteomes" id="UP001180453"/>
    </source>
</evidence>
<comment type="similarity">
    <text evidence="2 9">Belongs to the FliQ/MopD/SpaQ family.</text>
</comment>
<dbReference type="PANTHER" id="PTHR34040:SF2">
    <property type="entry name" value="FLAGELLAR BIOSYNTHETIC PROTEIN FLIQ"/>
    <property type="match status" value="1"/>
</dbReference>
<keyword evidence="5 9" id="KW-0812">Transmembrane</keyword>
<evidence type="ECO:0000256" key="6">
    <source>
        <dbReference type="ARBA" id="ARBA00022989"/>
    </source>
</evidence>
<comment type="caution">
    <text evidence="10">The sequence shown here is derived from an EMBL/GenBank/DDBJ whole genome shotgun (WGS) entry which is preliminary data.</text>
</comment>
<comment type="function">
    <text evidence="9">Role in flagellar biosynthesis.</text>
</comment>
<name>A0ABU1YH92_ROSSA</name>
<dbReference type="Proteomes" id="UP001180453">
    <property type="component" value="Unassembled WGS sequence"/>
</dbReference>
<dbReference type="PRINTS" id="PR00952">
    <property type="entry name" value="TYPE3IMQPROT"/>
</dbReference>
<sequence>MTPDVSLRLFAQLMWKAVAVSAPLLLTVLIVGLVVSIFQVVTQIQEMSLTFIPKLLASVAVLVLAGPWMLGQLVAYSSALIRAIPRLV</sequence>
<dbReference type="InterPro" id="IPR002191">
    <property type="entry name" value="Bac_export_3"/>
</dbReference>
<organism evidence="10 11">
    <name type="scientific">Roseateles saccharophilus</name>
    <name type="common">Pseudomonas saccharophila</name>
    <dbReference type="NCBI Taxonomy" id="304"/>
    <lineage>
        <taxon>Bacteria</taxon>
        <taxon>Pseudomonadati</taxon>
        <taxon>Pseudomonadota</taxon>
        <taxon>Betaproteobacteria</taxon>
        <taxon>Burkholderiales</taxon>
        <taxon>Sphaerotilaceae</taxon>
        <taxon>Roseateles</taxon>
    </lineage>
</organism>
<keyword evidence="8 9" id="KW-0975">Bacterial flagellum</keyword>
<dbReference type="PANTHER" id="PTHR34040">
    <property type="entry name" value="FLAGELLAR BIOSYNTHETIC PROTEIN FLIQ"/>
    <property type="match status" value="1"/>
</dbReference>
<keyword evidence="6 9" id="KW-1133">Transmembrane helix</keyword>
<dbReference type="RefSeq" id="WP_310261353.1">
    <property type="nucleotide sequence ID" value="NZ_JAVDXU010000001.1"/>
</dbReference>
<evidence type="ECO:0000256" key="8">
    <source>
        <dbReference type="ARBA" id="ARBA00023143"/>
    </source>
</evidence>
<evidence type="ECO:0000256" key="9">
    <source>
        <dbReference type="RuleBase" id="RU364090"/>
    </source>
</evidence>
<protein>
    <recommendedName>
        <fullName evidence="3 9">Flagellar biosynthetic protein FliQ</fullName>
    </recommendedName>
</protein>
<evidence type="ECO:0000256" key="2">
    <source>
        <dbReference type="ARBA" id="ARBA00006156"/>
    </source>
</evidence>
<keyword evidence="10" id="KW-0969">Cilium</keyword>
<evidence type="ECO:0000256" key="5">
    <source>
        <dbReference type="ARBA" id="ARBA00022692"/>
    </source>
</evidence>
<comment type="subcellular location">
    <subcellularLocation>
        <location evidence="1 9">Cell membrane</location>
        <topology evidence="1">Multi-pass membrane protein</topology>
    </subcellularLocation>
    <subcellularLocation>
        <location evidence="9">Bacterial flagellum basal body</location>
    </subcellularLocation>
</comment>